<evidence type="ECO:0000256" key="8">
    <source>
        <dbReference type="ARBA" id="ARBA00023284"/>
    </source>
</evidence>
<feature type="transmembrane region" description="Helical" evidence="10">
    <location>
        <begin position="198"/>
        <end position="216"/>
    </location>
</feature>
<evidence type="ECO:0000256" key="7">
    <source>
        <dbReference type="ARBA" id="ARBA00023157"/>
    </source>
</evidence>
<dbReference type="AlphaFoldDB" id="A0A5C4R1R4"/>
<dbReference type="Gene3D" id="3.30.390.30">
    <property type="match status" value="1"/>
</dbReference>
<gene>
    <name evidence="14" type="ORF">FHD67_17725</name>
</gene>
<dbReference type="InterPro" id="IPR016156">
    <property type="entry name" value="FAD/NAD-linked_Rdtase_dimer_sf"/>
</dbReference>
<evidence type="ECO:0000256" key="1">
    <source>
        <dbReference type="ARBA" id="ARBA00001974"/>
    </source>
</evidence>
<evidence type="ECO:0000256" key="4">
    <source>
        <dbReference type="ARBA" id="ARBA00022827"/>
    </source>
</evidence>
<dbReference type="Pfam" id="PF02852">
    <property type="entry name" value="Pyr_redox_dim"/>
    <property type="match status" value="1"/>
</dbReference>
<evidence type="ECO:0000256" key="5">
    <source>
        <dbReference type="ARBA" id="ARBA00022857"/>
    </source>
</evidence>
<protein>
    <submittedName>
        <fullName evidence="14">Pyridine nucleotide-disulfide oxidoreductase</fullName>
    </submittedName>
</protein>
<evidence type="ECO:0000256" key="10">
    <source>
        <dbReference type="SAM" id="Phobius"/>
    </source>
</evidence>
<dbReference type="InterPro" id="IPR012999">
    <property type="entry name" value="Pyr_OxRdtase_I_AS"/>
</dbReference>
<dbReference type="PRINTS" id="PR00411">
    <property type="entry name" value="PNDRDTASEI"/>
</dbReference>
<keyword evidence="10" id="KW-0812">Transmembrane</keyword>
<dbReference type="Pfam" id="PF07992">
    <property type="entry name" value="Pyr_redox_2"/>
    <property type="match status" value="1"/>
</dbReference>
<comment type="cofactor">
    <cofactor evidence="1">
        <name>FAD</name>
        <dbReference type="ChEBI" id="CHEBI:57692"/>
    </cofactor>
</comment>
<dbReference type="InterPro" id="IPR032816">
    <property type="entry name" value="VTT_dom"/>
</dbReference>
<keyword evidence="8 9" id="KW-0676">Redox-active center</keyword>
<evidence type="ECO:0000259" key="11">
    <source>
        <dbReference type="Pfam" id="PF02852"/>
    </source>
</evidence>
<evidence type="ECO:0000259" key="12">
    <source>
        <dbReference type="Pfam" id="PF07992"/>
    </source>
</evidence>
<keyword evidence="15" id="KW-1185">Reference proteome</keyword>
<keyword evidence="3 9" id="KW-0285">Flavoprotein</keyword>
<feature type="transmembrane region" description="Helical" evidence="10">
    <location>
        <begin position="161"/>
        <end position="178"/>
    </location>
</feature>
<evidence type="ECO:0000313" key="14">
    <source>
        <dbReference type="EMBL" id="TNH37902.1"/>
    </source>
</evidence>
<dbReference type="GO" id="GO:0003955">
    <property type="term" value="F:NAD(P)H dehydrogenase (quinone) activity"/>
    <property type="evidence" value="ECO:0007669"/>
    <property type="project" value="TreeGrafter"/>
</dbReference>
<dbReference type="GO" id="GO:0050660">
    <property type="term" value="F:flavin adenine dinucleotide binding"/>
    <property type="evidence" value="ECO:0007669"/>
    <property type="project" value="TreeGrafter"/>
</dbReference>
<dbReference type="EMBL" id="VDDC01000044">
    <property type="protein sequence ID" value="TNH37902.1"/>
    <property type="molecule type" value="Genomic_DNA"/>
</dbReference>
<feature type="transmembrane region" description="Helical" evidence="10">
    <location>
        <begin position="237"/>
        <end position="255"/>
    </location>
</feature>
<feature type="transmembrane region" description="Helical" evidence="10">
    <location>
        <begin position="47"/>
        <end position="71"/>
    </location>
</feature>
<dbReference type="PRINTS" id="PR00368">
    <property type="entry name" value="FADPNR"/>
</dbReference>
<dbReference type="Pfam" id="PF09335">
    <property type="entry name" value="VTT_dom"/>
    <property type="match status" value="1"/>
</dbReference>
<comment type="similarity">
    <text evidence="2 9">Belongs to the class-I pyridine nucleotide-disulfide oxidoreductase family.</text>
</comment>
<dbReference type="SUPFAM" id="SSF51905">
    <property type="entry name" value="FAD/NAD(P)-binding domain"/>
    <property type="match status" value="1"/>
</dbReference>
<reference evidence="14 15" key="1">
    <citation type="submission" date="2019-06" db="EMBL/GenBank/DDBJ databases">
        <authorList>
            <person name="Li J."/>
        </authorList>
    </citation>
    <scope>NUCLEOTIDE SEQUENCE [LARGE SCALE GENOMIC DNA]</scope>
    <source>
        <strain evidence="14 15">CGMCC 1.8012</strain>
    </source>
</reference>
<dbReference type="InterPro" id="IPR036188">
    <property type="entry name" value="FAD/NAD-bd_sf"/>
</dbReference>
<dbReference type="FunFam" id="3.30.390.30:FF:000001">
    <property type="entry name" value="Dihydrolipoyl dehydrogenase"/>
    <property type="match status" value="1"/>
</dbReference>
<dbReference type="PANTHER" id="PTHR43014">
    <property type="entry name" value="MERCURIC REDUCTASE"/>
    <property type="match status" value="1"/>
</dbReference>
<dbReference type="InterPro" id="IPR004099">
    <property type="entry name" value="Pyr_nucl-diS_OxRdtase_dimer"/>
</dbReference>
<keyword evidence="4 9" id="KW-0274">FAD</keyword>
<dbReference type="GO" id="GO:0016668">
    <property type="term" value="F:oxidoreductase activity, acting on a sulfur group of donors, NAD(P) as acceptor"/>
    <property type="evidence" value="ECO:0007669"/>
    <property type="project" value="InterPro"/>
</dbReference>
<evidence type="ECO:0000256" key="2">
    <source>
        <dbReference type="ARBA" id="ARBA00007532"/>
    </source>
</evidence>
<feature type="domain" description="VTT" evidence="13">
    <location>
        <begin position="69"/>
        <end position="182"/>
    </location>
</feature>
<evidence type="ECO:0000256" key="6">
    <source>
        <dbReference type="ARBA" id="ARBA00023002"/>
    </source>
</evidence>
<dbReference type="Gene3D" id="3.50.50.60">
    <property type="entry name" value="FAD/NAD(P)-binding domain"/>
    <property type="match status" value="2"/>
</dbReference>
<accession>A0A5C4R1R4</accession>
<dbReference type="InterPro" id="IPR023753">
    <property type="entry name" value="FAD/NAD-binding_dom"/>
</dbReference>
<dbReference type="RefSeq" id="WP_139599520.1">
    <property type="nucleotide sequence ID" value="NZ_VDDC01000044.1"/>
</dbReference>
<name>A0A5C4R1R4_9RHOB</name>
<dbReference type="PROSITE" id="PS00076">
    <property type="entry name" value="PYRIDINE_REDOX_1"/>
    <property type="match status" value="1"/>
</dbReference>
<feature type="transmembrane region" description="Helical" evidence="10">
    <location>
        <begin position="131"/>
        <end position="154"/>
    </location>
</feature>
<comment type="caution">
    <text evidence="14">The sequence shown here is derived from an EMBL/GenBank/DDBJ whole genome shotgun (WGS) entry which is preliminary data.</text>
</comment>
<keyword evidence="10" id="KW-1133">Transmembrane helix</keyword>
<proteinExistence type="inferred from homology"/>
<dbReference type="SUPFAM" id="SSF55424">
    <property type="entry name" value="FAD/NAD-linked reductases, dimerisation (C-terminal) domain"/>
    <property type="match status" value="1"/>
</dbReference>
<evidence type="ECO:0000256" key="9">
    <source>
        <dbReference type="RuleBase" id="RU003691"/>
    </source>
</evidence>
<keyword evidence="10" id="KW-0472">Membrane</keyword>
<feature type="domain" description="FAD/NAD(P)-binding" evidence="12">
    <location>
        <begin position="237"/>
        <end position="559"/>
    </location>
</feature>
<feature type="domain" description="Pyridine nucleotide-disulphide oxidoreductase dimerisation" evidence="11">
    <location>
        <begin position="581"/>
        <end position="687"/>
    </location>
</feature>
<evidence type="ECO:0000256" key="3">
    <source>
        <dbReference type="ARBA" id="ARBA00022630"/>
    </source>
</evidence>
<evidence type="ECO:0000313" key="15">
    <source>
        <dbReference type="Proteomes" id="UP000304880"/>
    </source>
</evidence>
<evidence type="ECO:0000259" key="13">
    <source>
        <dbReference type="Pfam" id="PF09335"/>
    </source>
</evidence>
<organism evidence="14 15">
    <name type="scientific">Paracoccus haeundaensis</name>
    <dbReference type="NCBI Taxonomy" id="225362"/>
    <lineage>
        <taxon>Bacteria</taxon>
        <taxon>Pseudomonadati</taxon>
        <taxon>Pseudomonadota</taxon>
        <taxon>Alphaproteobacteria</taxon>
        <taxon>Rhodobacterales</taxon>
        <taxon>Paracoccaceae</taxon>
        <taxon>Paracoccus</taxon>
    </lineage>
</organism>
<dbReference type="Proteomes" id="UP000304880">
    <property type="component" value="Unassembled WGS sequence"/>
</dbReference>
<keyword evidence="5" id="KW-0521">NADP</keyword>
<feature type="transmembrane region" description="Helical" evidence="10">
    <location>
        <begin position="78"/>
        <end position="103"/>
    </location>
</feature>
<sequence length="715" mass="77269">MTRPVLLILVAALVLAGSWLLGGQDVTLQSLRGHLAAVAEYQQQRPVLVAALFAAAYVAITALSLPIAVWLTLAGGALFGFWAGLAIVSFASAIGATLAFLAARYLLRDWVRARLGARAKGIETGLARDGAFYLFSLRLIPVMPFFATNLLMGLTPIRTRTFYWVSQLGMLAGTAVYVNAGTQLAALDSLSEIVSPPLLASFAALAVFPWIARAIVGILRRRRVYAGWTRPRRFDRNLVVIGAGSAGLVSAYIAAATKARVTLIEAGAMGGDCLNHGCVPSKALIRSATLAHQMRHAARFGLADTPPAVPFRAVMDRIRRVIADIAPHDSVDRYAGLGVDVLQGHARLIDPWTVAVTDPQGAERRLTTRAIIIATGARPVMPPLPGLDLVDPLTSETLWSRLADHDHAPRRLVVLGGGPIGCELSQAFARLGSDVTQIEMAPRLLMREDPEVSALVADALRDDGVTVLTGHRAIRCGIDGGRWIEVERDGAARRIGFDQIIVAVGRSARLEGFGLDRLGIETDRTIVTNAFLQTRFPHILAAGDVAGPFQFTHAASHQAWFASVNALFGTLRRFRVDDRVIPWATFTDPQIARVGLSETEARDRGIAVEVTRYDLADLDRAITDGAARGFVKVLTPPGRDRILGVTIAGDHAGDLIAEFVLAMKHGLGLNKILGTIHIYPTWAEANKAVAGTWRRAHVNPRLLALVERYHRWRRG</sequence>
<keyword evidence="6 9" id="KW-0560">Oxidoreductase</keyword>
<keyword evidence="7" id="KW-1015">Disulfide bond</keyword>
<dbReference type="PANTHER" id="PTHR43014:SF2">
    <property type="entry name" value="MERCURIC REDUCTASE"/>
    <property type="match status" value="1"/>
</dbReference>